<feature type="transmembrane region" description="Helical" evidence="13">
    <location>
        <begin position="194"/>
        <end position="217"/>
    </location>
</feature>
<dbReference type="PIRSF" id="PIRSF002764">
    <property type="entry name" value="CcmB"/>
    <property type="match status" value="1"/>
</dbReference>
<name>A0A1H9HEJ2_9GAMM</name>
<dbReference type="GO" id="GO:1903607">
    <property type="term" value="P:cytochrome c biosynthetic process"/>
    <property type="evidence" value="ECO:0007669"/>
    <property type="project" value="TreeGrafter"/>
</dbReference>
<dbReference type="EMBL" id="FOFS01000008">
    <property type="protein sequence ID" value="SEQ60745.1"/>
    <property type="molecule type" value="Genomic_DNA"/>
</dbReference>
<dbReference type="InterPro" id="IPR026031">
    <property type="entry name" value="Cyt_c_CcmB_bac"/>
</dbReference>
<evidence type="ECO:0000256" key="11">
    <source>
        <dbReference type="ARBA" id="ARBA00023136"/>
    </source>
</evidence>
<evidence type="ECO:0000256" key="10">
    <source>
        <dbReference type="ARBA" id="ARBA00022989"/>
    </source>
</evidence>
<keyword evidence="7 12" id="KW-0997">Cell inner membrane</keyword>
<keyword evidence="8 13" id="KW-0812">Transmembrane</keyword>
<evidence type="ECO:0000256" key="9">
    <source>
        <dbReference type="ARBA" id="ARBA00022748"/>
    </source>
</evidence>
<dbReference type="OrthoDB" id="9799895at2"/>
<comment type="subcellular location">
    <subcellularLocation>
        <location evidence="2">Cell inner membrane</location>
        <topology evidence="2">Multi-pass membrane protein</topology>
    </subcellularLocation>
</comment>
<dbReference type="NCBIfam" id="TIGR01190">
    <property type="entry name" value="ccmB"/>
    <property type="match status" value="1"/>
</dbReference>
<evidence type="ECO:0000256" key="3">
    <source>
        <dbReference type="ARBA" id="ARBA00010544"/>
    </source>
</evidence>
<dbReference type="PANTHER" id="PTHR30070:SF1">
    <property type="entry name" value="CYTOCHROME C BIOGENESIS B-RELATED"/>
    <property type="match status" value="1"/>
</dbReference>
<feature type="transmembrane region" description="Helical" evidence="13">
    <location>
        <begin position="103"/>
        <end position="123"/>
    </location>
</feature>
<evidence type="ECO:0000256" key="6">
    <source>
        <dbReference type="ARBA" id="ARBA00022475"/>
    </source>
</evidence>
<keyword evidence="6 12" id="KW-1003">Cell membrane</keyword>
<dbReference type="Proteomes" id="UP000199233">
    <property type="component" value="Unassembled WGS sequence"/>
</dbReference>
<dbReference type="PRINTS" id="PR01414">
    <property type="entry name" value="CCMBBIOGNSIS"/>
</dbReference>
<sequence>MSRALYALLRRELQLAARAKTDWLLPPVFYAIVVALFSFGAKPGDPLLAAFAPAVIWVGALLSALLSLERLYRSDQEDGSLEQILVSRCPLVLAVLVKSFAHWLLSGLPVVLMAAPLALMLGFDPLQLGVLLAGLALGTPSLSLIGSFVAALTVGLPRGGALLPVLVLPLIVPVVIFGAGAVRAAQQGLDAGAPLYFLAAIFSLSLTLLPWLAAAALRNAFE</sequence>
<dbReference type="InterPro" id="IPR003544">
    <property type="entry name" value="Cyt_c_biogenesis_CcmB"/>
</dbReference>
<evidence type="ECO:0000256" key="1">
    <source>
        <dbReference type="ARBA" id="ARBA00002442"/>
    </source>
</evidence>
<comment type="similarity">
    <text evidence="3 12">Belongs to the CcmB/CycW/HelB family.</text>
</comment>
<feature type="transmembrane region" description="Helical" evidence="13">
    <location>
        <begin position="130"/>
        <end position="155"/>
    </location>
</feature>
<dbReference type="RefSeq" id="WP_093286048.1">
    <property type="nucleotide sequence ID" value="NZ_FOFS01000008.1"/>
</dbReference>
<reference evidence="15" key="1">
    <citation type="submission" date="2016-10" db="EMBL/GenBank/DDBJ databases">
        <authorList>
            <person name="Varghese N."/>
            <person name="Submissions S."/>
        </authorList>
    </citation>
    <scope>NUCLEOTIDE SEQUENCE [LARGE SCALE GENOMIC DNA]</scope>
    <source>
        <strain evidence="15">DSM 25927</strain>
    </source>
</reference>
<accession>A0A1H9HEJ2</accession>
<dbReference type="GO" id="GO:0015232">
    <property type="term" value="F:heme transmembrane transporter activity"/>
    <property type="evidence" value="ECO:0007669"/>
    <property type="project" value="InterPro"/>
</dbReference>
<feature type="transmembrane region" description="Helical" evidence="13">
    <location>
        <begin position="161"/>
        <end position="182"/>
    </location>
</feature>
<feature type="transmembrane region" description="Helical" evidence="13">
    <location>
        <begin position="21"/>
        <end position="41"/>
    </location>
</feature>
<protein>
    <recommendedName>
        <fullName evidence="4 12">Heme exporter protein B</fullName>
    </recommendedName>
</protein>
<keyword evidence="15" id="KW-1185">Reference proteome</keyword>
<evidence type="ECO:0000256" key="8">
    <source>
        <dbReference type="ARBA" id="ARBA00022692"/>
    </source>
</evidence>
<feature type="transmembrane region" description="Helical" evidence="13">
    <location>
        <begin position="47"/>
        <end position="68"/>
    </location>
</feature>
<dbReference type="AlphaFoldDB" id="A0A1H9HEJ2"/>
<organism evidence="14 15">
    <name type="scientific">Solimonas aquatica</name>
    <dbReference type="NCBI Taxonomy" id="489703"/>
    <lineage>
        <taxon>Bacteria</taxon>
        <taxon>Pseudomonadati</taxon>
        <taxon>Pseudomonadota</taxon>
        <taxon>Gammaproteobacteria</taxon>
        <taxon>Nevskiales</taxon>
        <taxon>Nevskiaceae</taxon>
        <taxon>Solimonas</taxon>
    </lineage>
</organism>
<evidence type="ECO:0000256" key="4">
    <source>
        <dbReference type="ARBA" id="ARBA00016452"/>
    </source>
</evidence>
<evidence type="ECO:0000256" key="12">
    <source>
        <dbReference type="PIRNR" id="PIRNR002764"/>
    </source>
</evidence>
<evidence type="ECO:0000256" key="5">
    <source>
        <dbReference type="ARBA" id="ARBA00022448"/>
    </source>
</evidence>
<dbReference type="GO" id="GO:0017004">
    <property type="term" value="P:cytochrome complex assembly"/>
    <property type="evidence" value="ECO:0007669"/>
    <property type="project" value="UniProtKB-KW"/>
</dbReference>
<keyword evidence="9 12" id="KW-0201">Cytochrome c-type biogenesis</keyword>
<proteinExistence type="inferred from homology"/>
<evidence type="ECO:0000256" key="2">
    <source>
        <dbReference type="ARBA" id="ARBA00004429"/>
    </source>
</evidence>
<dbReference type="STRING" id="489703.SAMN04488038_108143"/>
<keyword evidence="5 12" id="KW-0813">Transport</keyword>
<keyword evidence="11 12" id="KW-0472">Membrane</keyword>
<evidence type="ECO:0000256" key="7">
    <source>
        <dbReference type="ARBA" id="ARBA00022519"/>
    </source>
</evidence>
<evidence type="ECO:0000313" key="15">
    <source>
        <dbReference type="Proteomes" id="UP000199233"/>
    </source>
</evidence>
<comment type="function">
    <text evidence="1 12">Required for the export of heme to the periplasm for the biogenesis of c-type cytochromes.</text>
</comment>
<gene>
    <name evidence="14" type="ORF">SAMN04488038_108143</name>
</gene>
<evidence type="ECO:0000256" key="13">
    <source>
        <dbReference type="SAM" id="Phobius"/>
    </source>
</evidence>
<dbReference type="Pfam" id="PF03379">
    <property type="entry name" value="CcmB"/>
    <property type="match status" value="1"/>
</dbReference>
<dbReference type="GO" id="GO:0005886">
    <property type="term" value="C:plasma membrane"/>
    <property type="evidence" value="ECO:0007669"/>
    <property type="project" value="UniProtKB-SubCell"/>
</dbReference>
<evidence type="ECO:0000313" key="14">
    <source>
        <dbReference type="EMBL" id="SEQ60745.1"/>
    </source>
</evidence>
<dbReference type="PANTHER" id="PTHR30070">
    <property type="entry name" value="HEME EXPORTER PROTEIN B"/>
    <property type="match status" value="1"/>
</dbReference>
<keyword evidence="10 13" id="KW-1133">Transmembrane helix</keyword>